<dbReference type="NCBIfam" id="NF002060">
    <property type="entry name" value="PRK00892.1"/>
    <property type="match status" value="1"/>
</dbReference>
<sequence length="344" mass="36706">MKLAELAQKLSCRLEGPPELDISGVAGMEHAEPGQLTFLANRKYIALLKSTRASAILLEEGVAIERDRTQPPIAALRSANPYLAFAHALELFYDAPRYASGIHATAIIAGAAKIGEGAHIGPYCYIDEEVEIGRNAVLHSFVTIYRGAKIGDDFVAHAHSVVREHCRIGNRVILQNGAVIGGDGFGFAKRRDGSWYKMAQSGPAVLEDDVEVQSNACVDRATVGETRIGRGAKIDDLVLVGHASSVGENTLLCGQVGLAGSTKIGNNSILAGQVGTAGHLTVGDGTVITAQSGVPSDVPGNAFYSGYPAVENRQWLKMMAALNQLPELQKRVRELESQVERLKR</sequence>
<dbReference type="AlphaFoldDB" id="A0A7V8SZ64"/>
<name>A0A7V8SZ64_9BACT</name>
<dbReference type="InterPro" id="IPR018357">
    <property type="entry name" value="Hexapep_transf_CS"/>
</dbReference>
<dbReference type="InterPro" id="IPR007691">
    <property type="entry name" value="LpxD"/>
</dbReference>
<evidence type="ECO:0000313" key="10">
    <source>
        <dbReference type="EMBL" id="MBA0087839.1"/>
    </source>
</evidence>
<feature type="domain" description="Mannose-1-phosphate guanyltransferase C-terminal" evidence="9">
    <location>
        <begin position="105"/>
        <end position="183"/>
    </location>
</feature>
<dbReference type="EC" id="2.3.1.191" evidence="7"/>
<dbReference type="PANTHER" id="PTHR43378">
    <property type="entry name" value="UDP-3-O-ACYLGLUCOSAMINE N-ACYLTRANSFERASE"/>
    <property type="match status" value="1"/>
</dbReference>
<dbReference type="GO" id="GO:0016410">
    <property type="term" value="F:N-acyltransferase activity"/>
    <property type="evidence" value="ECO:0007669"/>
    <property type="project" value="InterPro"/>
</dbReference>
<dbReference type="UniPathway" id="UPA00973"/>
<organism evidence="10 11">
    <name type="scientific">Candidatus Acidiferrum panamense</name>
    <dbReference type="NCBI Taxonomy" id="2741543"/>
    <lineage>
        <taxon>Bacteria</taxon>
        <taxon>Pseudomonadati</taxon>
        <taxon>Acidobacteriota</taxon>
        <taxon>Terriglobia</taxon>
        <taxon>Candidatus Acidiferrales</taxon>
        <taxon>Candidatus Acidiferrum</taxon>
    </lineage>
</organism>
<evidence type="ECO:0000256" key="6">
    <source>
        <dbReference type="ARBA" id="ARBA00023315"/>
    </source>
</evidence>
<dbReference type="NCBIfam" id="TIGR01853">
    <property type="entry name" value="lipid_A_lpxD"/>
    <property type="match status" value="1"/>
</dbReference>
<evidence type="ECO:0000256" key="2">
    <source>
        <dbReference type="ARBA" id="ARBA00022556"/>
    </source>
</evidence>
<dbReference type="Gene3D" id="3.40.1390.10">
    <property type="entry name" value="MurE/MurF, N-terminal domain"/>
    <property type="match status" value="1"/>
</dbReference>
<dbReference type="HAMAP" id="MF_00523">
    <property type="entry name" value="LpxD"/>
    <property type="match status" value="1"/>
</dbReference>
<evidence type="ECO:0000256" key="4">
    <source>
        <dbReference type="ARBA" id="ARBA00022737"/>
    </source>
</evidence>
<dbReference type="Pfam" id="PF04613">
    <property type="entry name" value="LpxD"/>
    <property type="match status" value="1"/>
</dbReference>
<evidence type="ECO:0000256" key="7">
    <source>
        <dbReference type="HAMAP-Rule" id="MF_00523"/>
    </source>
</evidence>
<keyword evidence="3 7" id="KW-0808">Transferase</keyword>
<comment type="similarity">
    <text evidence="7">Belongs to the transferase hexapeptide repeat family. LpxD subfamily.</text>
</comment>
<feature type="domain" description="UDP-3-O-[3-hydroxymyristoyl] glucosamine N-acyltransferase non-repeat region" evidence="8">
    <location>
        <begin position="20"/>
        <end position="91"/>
    </location>
</feature>
<dbReference type="SUPFAM" id="SSF51161">
    <property type="entry name" value="Trimeric LpxA-like enzymes"/>
    <property type="match status" value="1"/>
</dbReference>
<comment type="pathway">
    <text evidence="7">Bacterial outer membrane biogenesis; LPS lipid A biosynthesis.</text>
</comment>
<evidence type="ECO:0000256" key="1">
    <source>
        <dbReference type="ARBA" id="ARBA00022516"/>
    </source>
</evidence>
<protein>
    <recommendedName>
        <fullName evidence="7">UDP-3-O-acylglucosamine N-acyltransferase</fullName>
        <ecNumber evidence="7">2.3.1.191</ecNumber>
    </recommendedName>
</protein>
<dbReference type="InterPro" id="IPR056729">
    <property type="entry name" value="GMPPB_C"/>
</dbReference>
<evidence type="ECO:0000259" key="8">
    <source>
        <dbReference type="Pfam" id="PF04613"/>
    </source>
</evidence>
<dbReference type="Proteomes" id="UP000567293">
    <property type="component" value="Unassembled WGS sequence"/>
</dbReference>
<comment type="function">
    <text evidence="7">Catalyzes the N-acylation of UDP-3-O-acylglucosamine using 3-hydroxyacyl-ACP as the acyl donor. Is involved in the biosynthesis of lipid A, a phosphorylated glycolipid that anchors the lipopolysaccharide to the outer membrane of the cell.</text>
</comment>
<dbReference type="GO" id="GO:0016020">
    <property type="term" value="C:membrane"/>
    <property type="evidence" value="ECO:0007669"/>
    <property type="project" value="GOC"/>
</dbReference>
<evidence type="ECO:0000259" key="9">
    <source>
        <dbReference type="Pfam" id="PF25087"/>
    </source>
</evidence>
<dbReference type="PANTHER" id="PTHR43378:SF2">
    <property type="entry name" value="UDP-3-O-ACYLGLUCOSAMINE N-ACYLTRANSFERASE 1, MITOCHONDRIAL-RELATED"/>
    <property type="match status" value="1"/>
</dbReference>
<evidence type="ECO:0000313" key="11">
    <source>
        <dbReference type="Proteomes" id="UP000567293"/>
    </source>
</evidence>
<dbReference type="EMBL" id="JACDQQ010002211">
    <property type="protein sequence ID" value="MBA0087839.1"/>
    <property type="molecule type" value="Genomic_DNA"/>
</dbReference>
<accession>A0A7V8SZ64</accession>
<dbReference type="GO" id="GO:0103118">
    <property type="term" value="F:UDP-3-O-[(3R)-3-hydroxyacyl]-glucosamine N-acyltransferase activity"/>
    <property type="evidence" value="ECO:0007669"/>
    <property type="project" value="UniProtKB-EC"/>
</dbReference>
<evidence type="ECO:0000256" key="5">
    <source>
        <dbReference type="ARBA" id="ARBA00023098"/>
    </source>
</evidence>
<dbReference type="GO" id="GO:0009245">
    <property type="term" value="P:lipid A biosynthetic process"/>
    <property type="evidence" value="ECO:0007669"/>
    <property type="project" value="UniProtKB-UniRule"/>
</dbReference>
<dbReference type="Pfam" id="PF25087">
    <property type="entry name" value="GMPPB_C"/>
    <property type="match status" value="1"/>
</dbReference>
<dbReference type="Gene3D" id="2.160.10.10">
    <property type="entry name" value="Hexapeptide repeat proteins"/>
    <property type="match status" value="1"/>
</dbReference>
<comment type="subunit">
    <text evidence="7">Homotrimer.</text>
</comment>
<dbReference type="CDD" id="cd03352">
    <property type="entry name" value="LbH_LpxD"/>
    <property type="match status" value="1"/>
</dbReference>
<reference evidence="10" key="1">
    <citation type="submission" date="2020-06" db="EMBL/GenBank/DDBJ databases">
        <title>Legume-microbial interactions unlock mineral nutrients during tropical forest succession.</title>
        <authorList>
            <person name="Epihov D.Z."/>
        </authorList>
    </citation>
    <scope>NUCLEOTIDE SEQUENCE [LARGE SCALE GENOMIC DNA]</scope>
    <source>
        <strain evidence="10">Pan2503</strain>
    </source>
</reference>
<comment type="catalytic activity">
    <reaction evidence="7">
        <text>a UDP-3-O-[(3R)-3-hydroxyacyl]-alpha-D-glucosamine + a (3R)-hydroxyacyl-[ACP] = a UDP-2-N,3-O-bis[(3R)-3-hydroxyacyl]-alpha-D-glucosamine + holo-[ACP] + H(+)</text>
        <dbReference type="Rhea" id="RHEA:53836"/>
        <dbReference type="Rhea" id="RHEA-COMP:9685"/>
        <dbReference type="Rhea" id="RHEA-COMP:9945"/>
        <dbReference type="ChEBI" id="CHEBI:15378"/>
        <dbReference type="ChEBI" id="CHEBI:64479"/>
        <dbReference type="ChEBI" id="CHEBI:78827"/>
        <dbReference type="ChEBI" id="CHEBI:137740"/>
        <dbReference type="ChEBI" id="CHEBI:137748"/>
        <dbReference type="EC" id="2.3.1.191"/>
    </reaction>
</comment>
<comment type="caution">
    <text evidence="10">The sequence shown here is derived from an EMBL/GenBank/DDBJ whole genome shotgun (WGS) entry which is preliminary data.</text>
</comment>
<dbReference type="InterPro" id="IPR020573">
    <property type="entry name" value="UDP_GlcNAc_AcTrfase_non-rep"/>
</dbReference>
<dbReference type="PROSITE" id="PS00101">
    <property type="entry name" value="HEXAPEP_TRANSFERASES"/>
    <property type="match status" value="1"/>
</dbReference>
<keyword evidence="6 7" id="KW-0012">Acyltransferase</keyword>
<feature type="active site" description="Proton acceptor" evidence="7">
    <location>
        <position position="242"/>
    </location>
</feature>
<keyword evidence="2 7" id="KW-0441">Lipid A biosynthesis</keyword>
<keyword evidence="4 7" id="KW-0677">Repeat</keyword>
<dbReference type="InterPro" id="IPR011004">
    <property type="entry name" value="Trimer_LpxA-like_sf"/>
</dbReference>
<proteinExistence type="inferred from homology"/>
<keyword evidence="1 7" id="KW-0444">Lipid biosynthesis</keyword>
<keyword evidence="5 7" id="KW-0443">Lipid metabolism</keyword>
<keyword evidence="11" id="KW-1185">Reference proteome</keyword>
<evidence type="ECO:0000256" key="3">
    <source>
        <dbReference type="ARBA" id="ARBA00022679"/>
    </source>
</evidence>
<gene>
    <name evidence="7 10" type="primary">lpxD</name>
    <name evidence="10" type="ORF">HRJ53_22870</name>
</gene>